<dbReference type="Pfam" id="PF07876">
    <property type="entry name" value="Dabb"/>
    <property type="match status" value="1"/>
</dbReference>
<sequence length="103" mass="12025">MAEQSRIIHSVIFTLKHPRESAEAQQFLTDGRRILSSIPSVEQFVVNLQVSPKNDYDYGFSMAFADQEAYDAYNNHPLHVAFVAERWETEVERFLEIDYVQWG</sequence>
<dbReference type="Proteomes" id="UP000609346">
    <property type="component" value="Unassembled WGS sequence"/>
</dbReference>
<dbReference type="InterPro" id="IPR011008">
    <property type="entry name" value="Dimeric_a/b-barrel"/>
</dbReference>
<comment type="caution">
    <text evidence="2">The sequence shown here is derived from an EMBL/GenBank/DDBJ whole genome shotgun (WGS) entry which is preliminary data.</text>
</comment>
<dbReference type="InterPro" id="IPR013097">
    <property type="entry name" value="Dabb"/>
</dbReference>
<evidence type="ECO:0000259" key="1">
    <source>
        <dbReference type="PROSITE" id="PS51502"/>
    </source>
</evidence>
<keyword evidence="3" id="KW-1185">Reference proteome</keyword>
<organism evidence="2 3">
    <name type="scientific">Paenibacillus terricola</name>
    <dbReference type="NCBI Taxonomy" id="2763503"/>
    <lineage>
        <taxon>Bacteria</taxon>
        <taxon>Bacillati</taxon>
        <taxon>Bacillota</taxon>
        <taxon>Bacilli</taxon>
        <taxon>Bacillales</taxon>
        <taxon>Paenibacillaceae</taxon>
        <taxon>Paenibacillus</taxon>
    </lineage>
</organism>
<evidence type="ECO:0000313" key="2">
    <source>
        <dbReference type="EMBL" id="MBD3921842.1"/>
    </source>
</evidence>
<proteinExistence type="predicted"/>
<dbReference type="SMART" id="SM00886">
    <property type="entry name" value="Dabb"/>
    <property type="match status" value="1"/>
</dbReference>
<protein>
    <submittedName>
        <fullName evidence="2">Dabb family protein</fullName>
    </submittedName>
</protein>
<dbReference type="SUPFAM" id="SSF54909">
    <property type="entry name" value="Dimeric alpha+beta barrel"/>
    <property type="match status" value="1"/>
</dbReference>
<name>A0ABR8N0Y2_9BACL</name>
<reference evidence="2 3" key="1">
    <citation type="submission" date="2020-09" db="EMBL/GenBank/DDBJ databases">
        <title>Paenibacillus sp. strain PR3 16S rRNA gene Genome sequencing and assembly.</title>
        <authorList>
            <person name="Kim J."/>
        </authorList>
    </citation>
    <scope>NUCLEOTIDE SEQUENCE [LARGE SCALE GENOMIC DNA]</scope>
    <source>
        <strain evidence="2 3">PR3</strain>
    </source>
</reference>
<accession>A0ABR8N0Y2</accession>
<dbReference type="EMBL" id="JACXZA010000007">
    <property type="protein sequence ID" value="MBD3921842.1"/>
    <property type="molecule type" value="Genomic_DNA"/>
</dbReference>
<dbReference type="Gene3D" id="3.30.70.100">
    <property type="match status" value="1"/>
</dbReference>
<dbReference type="PROSITE" id="PS51502">
    <property type="entry name" value="S_R_A_B_BARREL"/>
    <property type="match status" value="1"/>
</dbReference>
<evidence type="ECO:0000313" key="3">
    <source>
        <dbReference type="Proteomes" id="UP000609346"/>
    </source>
</evidence>
<feature type="domain" description="Stress-response A/B barrel" evidence="1">
    <location>
        <begin position="7"/>
        <end position="99"/>
    </location>
</feature>
<gene>
    <name evidence="2" type="ORF">H8B09_23985</name>
</gene>
<dbReference type="RefSeq" id="WP_191206149.1">
    <property type="nucleotide sequence ID" value="NZ_JACXZA010000007.1"/>
</dbReference>